<sequence>MTDTEAGIAGRVVELVRRLAGPDAQAEVGVTRRRLALTRFANSFIHQNVDEVAVSVRLRLHVDGRTATGGGSLVDPDGLTALVERTLAAARLCPPDQDWPGLLAPTPVPAGPAWDDPTGHAEPDDRAERVRAFVAAAGGLETAGYCRTSATVEAFANSAGHAATGRSAAAAMDGIARAGGADGVARLGVDRLADLDGAALGARAAAKARAAADPVELPPGRYEVVFEPTAVADLLENLSWYGFNGKRHAERQSFAEPGTAQFDPAVTLVDDPLHGSHMPFDSEGTARRALTLVDGGTTRALAYDRRSAAEAGAESTGHGMPGAATFGPVPHNLRLLPATNGAAPNGAGPNGGAADGAATHGGAATGGTDPGGVTGAVADPETAALVAGMTRGLLVSDLWYTRVLDPKSLVITGLTRNGVWLVEDGVPVRAVRDLRFTEAYPRALGPGAVLGLGTRAVRLPDRDDGVWWEAPPVRLASWNFTGGASG</sequence>
<dbReference type="Gene3D" id="3.30.2290.10">
    <property type="entry name" value="PmbA/TldD superfamily"/>
    <property type="match status" value="1"/>
</dbReference>
<feature type="domain" description="Metalloprotease TldD/E C-terminal" evidence="2">
    <location>
        <begin position="219"/>
        <end position="444"/>
    </location>
</feature>
<proteinExistence type="predicted"/>
<dbReference type="STRING" id="262898.GA0070564_103410"/>
<dbReference type="GO" id="GO:0008237">
    <property type="term" value="F:metallopeptidase activity"/>
    <property type="evidence" value="ECO:0007669"/>
    <property type="project" value="InterPro"/>
</dbReference>
<name>A0A1C4XXQ5_9ACTN</name>
<evidence type="ECO:0000313" key="4">
    <source>
        <dbReference type="Proteomes" id="UP000199504"/>
    </source>
</evidence>
<dbReference type="InterPro" id="IPR035068">
    <property type="entry name" value="TldD/PmbA_N"/>
</dbReference>
<dbReference type="PANTHER" id="PTHR43666">
    <property type="entry name" value="TLDD PROTEIN"/>
    <property type="match status" value="1"/>
</dbReference>
<dbReference type="SUPFAM" id="SSF111283">
    <property type="entry name" value="Putative modulator of DNA gyrase, PmbA/TldD"/>
    <property type="match status" value="1"/>
</dbReference>
<keyword evidence="3" id="KW-0378">Hydrolase</keyword>
<dbReference type="InterPro" id="IPR045569">
    <property type="entry name" value="Metalloprtase-TldD/E_C"/>
</dbReference>
<organism evidence="3 4">
    <name type="scientific">Micromonospora mirobrigensis</name>
    <dbReference type="NCBI Taxonomy" id="262898"/>
    <lineage>
        <taxon>Bacteria</taxon>
        <taxon>Bacillati</taxon>
        <taxon>Actinomycetota</taxon>
        <taxon>Actinomycetes</taxon>
        <taxon>Micromonosporales</taxon>
        <taxon>Micromonosporaceae</taxon>
        <taxon>Micromonospora</taxon>
    </lineage>
</organism>
<dbReference type="AlphaFoldDB" id="A0A1C4XXQ5"/>
<protein>
    <submittedName>
        <fullName evidence="3">Predicted Zn-dependent protease or its inactivated homolog</fullName>
    </submittedName>
</protein>
<accession>A0A1C4XXQ5</accession>
<keyword evidence="3" id="KW-0645">Protease</keyword>
<dbReference type="EMBL" id="FMCX01000003">
    <property type="protein sequence ID" value="SCF13250.1"/>
    <property type="molecule type" value="Genomic_DNA"/>
</dbReference>
<dbReference type="PANTHER" id="PTHR43666:SF1">
    <property type="entry name" value="CONSERVED PROTEIN"/>
    <property type="match status" value="1"/>
</dbReference>
<feature type="compositionally biased region" description="Low complexity" evidence="1">
    <location>
        <begin position="337"/>
        <end position="347"/>
    </location>
</feature>
<dbReference type="GO" id="GO:0006508">
    <property type="term" value="P:proteolysis"/>
    <property type="evidence" value="ECO:0007669"/>
    <property type="project" value="UniProtKB-KW"/>
</dbReference>
<dbReference type="Pfam" id="PF19289">
    <property type="entry name" value="PmbA_TldD_3rd"/>
    <property type="match status" value="1"/>
</dbReference>
<feature type="region of interest" description="Disordered" evidence="1">
    <location>
        <begin position="306"/>
        <end position="375"/>
    </location>
</feature>
<keyword evidence="4" id="KW-1185">Reference proteome</keyword>
<dbReference type="Proteomes" id="UP000199504">
    <property type="component" value="Unassembled WGS sequence"/>
</dbReference>
<reference evidence="4" key="1">
    <citation type="submission" date="2016-06" db="EMBL/GenBank/DDBJ databases">
        <authorList>
            <person name="Varghese N."/>
            <person name="Submissions Spin"/>
        </authorList>
    </citation>
    <scope>NUCLEOTIDE SEQUENCE [LARGE SCALE GENOMIC DNA]</scope>
    <source>
        <strain evidence="4">DSM 44830</strain>
    </source>
</reference>
<evidence type="ECO:0000256" key="1">
    <source>
        <dbReference type="SAM" id="MobiDB-lite"/>
    </source>
</evidence>
<feature type="compositionally biased region" description="Gly residues" evidence="1">
    <location>
        <begin position="363"/>
        <end position="374"/>
    </location>
</feature>
<evidence type="ECO:0000313" key="3">
    <source>
        <dbReference type="EMBL" id="SCF13250.1"/>
    </source>
</evidence>
<dbReference type="InterPro" id="IPR036059">
    <property type="entry name" value="TldD/PmbA_sf"/>
</dbReference>
<gene>
    <name evidence="3" type="ORF">GA0070564_103410</name>
</gene>
<evidence type="ECO:0000259" key="2">
    <source>
        <dbReference type="Pfam" id="PF19289"/>
    </source>
</evidence>